<dbReference type="SUPFAM" id="SSF47203">
    <property type="entry name" value="Acyl-CoA dehydrogenase C-terminal domain-like"/>
    <property type="match status" value="1"/>
</dbReference>
<evidence type="ECO:0000256" key="8">
    <source>
        <dbReference type="ARBA" id="ARBA00023128"/>
    </source>
</evidence>
<evidence type="ECO:0000259" key="12">
    <source>
        <dbReference type="Pfam" id="PF02771"/>
    </source>
</evidence>
<dbReference type="Gene3D" id="1.10.540.10">
    <property type="entry name" value="Acyl-CoA dehydrogenase/oxidase, N-terminal domain"/>
    <property type="match status" value="1"/>
</dbReference>
<evidence type="ECO:0000313" key="15">
    <source>
        <dbReference type="Proteomes" id="UP000594260"/>
    </source>
</evidence>
<dbReference type="GO" id="GO:0003995">
    <property type="term" value="F:acyl-CoA dehydrogenase activity"/>
    <property type="evidence" value="ECO:0007669"/>
    <property type="project" value="TreeGrafter"/>
</dbReference>
<keyword evidence="7 9" id="KW-0560">Oxidoreductase</keyword>
<evidence type="ECO:0000256" key="4">
    <source>
        <dbReference type="ARBA" id="ARBA00022630"/>
    </source>
</evidence>
<dbReference type="RefSeq" id="XP_022645336.1">
    <property type="nucleotide sequence ID" value="XM_022789601.1"/>
</dbReference>
<evidence type="ECO:0000259" key="10">
    <source>
        <dbReference type="Pfam" id="PF00441"/>
    </source>
</evidence>
<evidence type="ECO:0000256" key="9">
    <source>
        <dbReference type="RuleBase" id="RU362125"/>
    </source>
</evidence>
<name>A0A7M7J138_VARDE</name>
<dbReference type="OrthoDB" id="354at2759"/>
<sequence length="646" mass="72887">MLQLMWKRSPRWFVRRASTKVQEKPKLSPKKFNIYHPETRMDDILARESPLMERSKGKVTRPPFLRNLFAKAIDERFLTYPEVLEPSEIHRIADLYDRIKEYVDSLESHALKYETPKKVIYKLKEFGVFGATVSNDYGGLGLSLTEYSKIIEAFARQPSLAAKMISHSSAGIQPILEFGTDQQKASYLPKLASGEWIAALAMHESQSGTDLAAIKTVLKITPDESHYTLNGTKTYVTNGEDANIFTVLCNIDLIGTEDKRLAETPTTAVLVARDLPGVKVEKSPRLLGLNGAGIATVTFDNVKLSTDCILGKKGEGFQVALAVQNYVRCLMTAATMSTAREALNLAIKYAIRTHRYKKPLHEFEMIGKRVATMTGDVYAMESAVYMTSAIADVVQDPDYSLEAAAVRLLGTKGSRRVLESSIDLHGVNGLLEDGDLVRWLNDIRTFDAFESTQNLCRLLISMSGVQYTGRLFATVIHILRDPLMSPMKFTKFRLARWRDVKDTPKLACEVEQFIHPSLKKECQQLEYCMARLGFAAEVALEQWGAELFENQTILDRLSDIAIDVYTFATVLARASRSYCIGLPNSDYDIKLSQIYSKEAVDRVRFNVNEIQYCSTLLSQRTLREMNAKIFNDKKYIAAHPLTRNWD</sequence>
<dbReference type="GeneID" id="111243682"/>
<dbReference type="SUPFAM" id="SSF56645">
    <property type="entry name" value="Acyl-CoA dehydrogenase NM domain-like"/>
    <property type="match status" value="1"/>
</dbReference>
<dbReference type="InParanoid" id="A0A7M7J138"/>
<evidence type="ECO:0000256" key="3">
    <source>
        <dbReference type="ARBA" id="ARBA00009347"/>
    </source>
</evidence>
<dbReference type="OMA" id="FCHEGHE"/>
<dbReference type="InterPro" id="IPR036250">
    <property type="entry name" value="AcylCo_DH-like_C"/>
</dbReference>
<proteinExistence type="inferred from homology"/>
<feature type="domain" description="Acyl-CoA oxidase/dehydrogenase middle" evidence="11">
    <location>
        <begin position="199"/>
        <end position="302"/>
    </location>
</feature>
<feature type="domain" description="Acyl-CoA dehydrogenase/oxidase N-terminal" evidence="12">
    <location>
        <begin position="103"/>
        <end position="195"/>
    </location>
</feature>
<evidence type="ECO:0000259" key="11">
    <source>
        <dbReference type="Pfam" id="PF02770"/>
    </source>
</evidence>
<dbReference type="AlphaFoldDB" id="A0A7M7J138"/>
<evidence type="ECO:0000259" key="13">
    <source>
        <dbReference type="Pfam" id="PF21343"/>
    </source>
</evidence>
<feature type="domain" description="ACAD9/ACADV-like C-terminal" evidence="13">
    <location>
        <begin position="516"/>
        <end position="634"/>
    </location>
</feature>
<dbReference type="EnsemblMetazoa" id="XM_022789601">
    <property type="protein sequence ID" value="XP_022645336"/>
    <property type="gene ID" value="LOC111243682"/>
</dbReference>
<dbReference type="InterPro" id="IPR006091">
    <property type="entry name" value="Acyl-CoA_Oxase/DH_mid-dom"/>
</dbReference>
<dbReference type="InterPro" id="IPR049448">
    <property type="entry name" value="ACAD9/ACADV-like_C"/>
</dbReference>
<dbReference type="Gene3D" id="2.40.110.10">
    <property type="entry name" value="Butyryl-CoA Dehydrogenase, subunit A, domain 2"/>
    <property type="match status" value="1"/>
</dbReference>
<dbReference type="InterPro" id="IPR037069">
    <property type="entry name" value="AcylCoA_DH/ox_N_sf"/>
</dbReference>
<evidence type="ECO:0000256" key="7">
    <source>
        <dbReference type="ARBA" id="ARBA00023002"/>
    </source>
</evidence>
<accession>A0A7M7J138</accession>
<keyword evidence="4 9" id="KW-0285">Flavoprotein</keyword>
<feature type="domain" description="Acyl-CoA dehydrogenase/oxidase C-terminal" evidence="10">
    <location>
        <begin position="314"/>
        <end position="462"/>
    </location>
</feature>
<keyword evidence="6" id="KW-0809">Transit peptide</keyword>
<dbReference type="FunFam" id="1.10.540.10:FF:000001">
    <property type="entry name" value="Very long-chain-specific acyl-CoA dehydrogenase, mitochondrial"/>
    <property type="match status" value="1"/>
</dbReference>
<reference evidence="14" key="1">
    <citation type="submission" date="2021-01" db="UniProtKB">
        <authorList>
            <consortium name="EnsemblMetazoa"/>
        </authorList>
    </citation>
    <scope>IDENTIFICATION</scope>
</reference>
<dbReference type="InterPro" id="IPR013786">
    <property type="entry name" value="AcylCoA_DH/ox_N"/>
</dbReference>
<protein>
    <recommendedName>
        <fullName evidence="16">Acyl-CoA dehydrogenase</fullName>
    </recommendedName>
</protein>
<dbReference type="GO" id="GO:0050660">
    <property type="term" value="F:flavin adenine dinucleotide binding"/>
    <property type="evidence" value="ECO:0007669"/>
    <property type="project" value="InterPro"/>
</dbReference>
<evidence type="ECO:0000313" key="14">
    <source>
        <dbReference type="EnsemblMetazoa" id="XP_022645336"/>
    </source>
</evidence>
<organism evidence="14 15">
    <name type="scientific">Varroa destructor</name>
    <name type="common">Honeybee mite</name>
    <dbReference type="NCBI Taxonomy" id="109461"/>
    <lineage>
        <taxon>Eukaryota</taxon>
        <taxon>Metazoa</taxon>
        <taxon>Ecdysozoa</taxon>
        <taxon>Arthropoda</taxon>
        <taxon>Chelicerata</taxon>
        <taxon>Arachnida</taxon>
        <taxon>Acari</taxon>
        <taxon>Parasitiformes</taxon>
        <taxon>Mesostigmata</taxon>
        <taxon>Gamasina</taxon>
        <taxon>Dermanyssoidea</taxon>
        <taxon>Varroidae</taxon>
        <taxon>Varroa</taxon>
    </lineage>
</organism>
<dbReference type="InterPro" id="IPR009075">
    <property type="entry name" value="AcylCo_DH/oxidase_C"/>
</dbReference>
<comment type="cofactor">
    <cofactor evidence="1 9">
        <name>FAD</name>
        <dbReference type="ChEBI" id="CHEBI:57692"/>
    </cofactor>
</comment>
<evidence type="ECO:0000256" key="2">
    <source>
        <dbReference type="ARBA" id="ARBA00004173"/>
    </source>
</evidence>
<dbReference type="Gene3D" id="1.20.140.10">
    <property type="entry name" value="Butyryl-CoA Dehydrogenase, subunit A, domain 3"/>
    <property type="match status" value="2"/>
</dbReference>
<evidence type="ECO:0000256" key="6">
    <source>
        <dbReference type="ARBA" id="ARBA00022946"/>
    </source>
</evidence>
<dbReference type="Proteomes" id="UP000594260">
    <property type="component" value="Unplaced"/>
</dbReference>
<keyword evidence="15" id="KW-1185">Reference proteome</keyword>
<dbReference type="Pfam" id="PF00441">
    <property type="entry name" value="Acyl-CoA_dh_1"/>
    <property type="match status" value="1"/>
</dbReference>
<dbReference type="Pfam" id="PF02771">
    <property type="entry name" value="Acyl-CoA_dh_N"/>
    <property type="match status" value="1"/>
</dbReference>
<evidence type="ECO:0000256" key="1">
    <source>
        <dbReference type="ARBA" id="ARBA00001974"/>
    </source>
</evidence>
<dbReference type="KEGG" id="vde:111243682"/>
<comment type="similarity">
    <text evidence="3 9">Belongs to the acyl-CoA dehydrogenase family.</text>
</comment>
<dbReference type="PANTHER" id="PTHR43884:SF9">
    <property type="entry name" value="COMPLEX I ASSEMBLY FACTOR ACAD9, MITOCHONDRIAL"/>
    <property type="match status" value="1"/>
</dbReference>
<keyword evidence="5 9" id="KW-0274">FAD</keyword>
<comment type="subcellular location">
    <subcellularLocation>
        <location evidence="2">Mitochondrion</location>
    </subcellularLocation>
</comment>
<evidence type="ECO:0008006" key="16">
    <source>
        <dbReference type="Google" id="ProtNLM"/>
    </source>
</evidence>
<keyword evidence="8" id="KW-0496">Mitochondrion</keyword>
<dbReference type="Pfam" id="PF21343">
    <property type="entry name" value="ACAD9-ACADV_C"/>
    <property type="match status" value="1"/>
</dbReference>
<dbReference type="InterPro" id="IPR046373">
    <property type="entry name" value="Acyl-CoA_Oxase/DH_mid-dom_sf"/>
</dbReference>
<dbReference type="GO" id="GO:0005739">
    <property type="term" value="C:mitochondrion"/>
    <property type="evidence" value="ECO:0007669"/>
    <property type="project" value="UniProtKB-SubCell"/>
</dbReference>
<dbReference type="InterPro" id="IPR009100">
    <property type="entry name" value="AcylCoA_DH/oxidase_NM_dom_sf"/>
</dbReference>
<dbReference type="Pfam" id="PF02770">
    <property type="entry name" value="Acyl-CoA_dh_M"/>
    <property type="match status" value="1"/>
</dbReference>
<evidence type="ECO:0000256" key="5">
    <source>
        <dbReference type="ARBA" id="ARBA00022827"/>
    </source>
</evidence>
<dbReference type="PANTHER" id="PTHR43884">
    <property type="entry name" value="ACYL-COA DEHYDROGENASE"/>
    <property type="match status" value="1"/>
</dbReference>
<dbReference type="GO" id="GO:0006631">
    <property type="term" value="P:fatty acid metabolic process"/>
    <property type="evidence" value="ECO:0007669"/>
    <property type="project" value="UniProtKB-ARBA"/>
</dbReference>